<dbReference type="Pfam" id="PF00005">
    <property type="entry name" value="ABC_tran"/>
    <property type="match status" value="2"/>
</dbReference>
<feature type="transmembrane region" description="Helical" evidence="10">
    <location>
        <begin position="1342"/>
        <end position="1362"/>
    </location>
</feature>
<keyword evidence="13" id="KW-1185">Reference proteome</keyword>
<gene>
    <name evidence="12" type="ORF">B0T17DRAFT_586153</name>
</gene>
<evidence type="ECO:0000256" key="6">
    <source>
        <dbReference type="ARBA" id="ARBA00022840"/>
    </source>
</evidence>
<keyword evidence="5" id="KW-0547">Nucleotide-binding</keyword>
<feature type="transmembrane region" description="Helical" evidence="10">
    <location>
        <begin position="1221"/>
        <end position="1241"/>
    </location>
</feature>
<feature type="region of interest" description="Disordered" evidence="9">
    <location>
        <begin position="694"/>
        <end position="714"/>
    </location>
</feature>
<dbReference type="GO" id="GO:0016020">
    <property type="term" value="C:membrane"/>
    <property type="evidence" value="ECO:0007669"/>
    <property type="project" value="UniProtKB-SubCell"/>
</dbReference>
<dbReference type="Proteomes" id="UP001174934">
    <property type="component" value="Unassembled WGS sequence"/>
</dbReference>
<evidence type="ECO:0000256" key="10">
    <source>
        <dbReference type="SAM" id="Phobius"/>
    </source>
</evidence>
<feature type="transmembrane region" description="Helical" evidence="10">
    <location>
        <begin position="467"/>
        <end position="488"/>
    </location>
</feature>
<evidence type="ECO:0000256" key="2">
    <source>
        <dbReference type="ARBA" id="ARBA00006012"/>
    </source>
</evidence>
<dbReference type="GO" id="GO:0016887">
    <property type="term" value="F:ATP hydrolysis activity"/>
    <property type="evidence" value="ECO:0007669"/>
    <property type="project" value="InterPro"/>
</dbReference>
<dbReference type="EMBL" id="JAULSR010000001">
    <property type="protein sequence ID" value="KAK0634251.1"/>
    <property type="molecule type" value="Genomic_DNA"/>
</dbReference>
<dbReference type="InterPro" id="IPR043926">
    <property type="entry name" value="ABCG_dom"/>
</dbReference>
<dbReference type="Pfam" id="PF19055">
    <property type="entry name" value="ABC2_membrane_7"/>
    <property type="match status" value="1"/>
</dbReference>
<dbReference type="SMART" id="SM00382">
    <property type="entry name" value="AAA"/>
    <property type="match status" value="2"/>
</dbReference>
<protein>
    <submittedName>
        <fullName evidence="12">ABC transporter PeaB1</fullName>
    </submittedName>
</protein>
<evidence type="ECO:0000256" key="9">
    <source>
        <dbReference type="SAM" id="MobiDB-lite"/>
    </source>
</evidence>
<dbReference type="GO" id="GO:0005524">
    <property type="term" value="F:ATP binding"/>
    <property type="evidence" value="ECO:0007669"/>
    <property type="project" value="UniProtKB-KW"/>
</dbReference>
<keyword evidence="3" id="KW-0813">Transport</keyword>
<dbReference type="InterPro" id="IPR027417">
    <property type="entry name" value="P-loop_NTPase"/>
</dbReference>
<dbReference type="InterPro" id="IPR034003">
    <property type="entry name" value="ABCG_PDR_2"/>
</dbReference>
<dbReference type="InterPro" id="IPR017871">
    <property type="entry name" value="ABC_transporter-like_CS"/>
</dbReference>
<comment type="caution">
    <text evidence="12">The sequence shown here is derived from an EMBL/GenBank/DDBJ whole genome shotgun (WGS) entry which is preliminary data.</text>
</comment>
<sequence>MDEQREATGDTVKQFLASHESATSSRSSVVFEKLSIRGSGRGVQAAPNVWTTLKSWTNVANPRTYGQPIPSRTLLHGFSGTLASGEMLLVIGKPGSGCTTFLKGLSNMGDEYKSVTGKITYSGRPADERDPDRVRLTFCAEEDSHLPTLTVAQTLSFAIRGTWDSSTSKATINQAVESLARCVGLNHVLRTKVGNEAIRGVSGGERRRVSLAEAMATCPDVLCLDNPTNGLDSATALDFMHMMREYTTQHGCSTAMSVYQGSDSMVPLFDKVLVINAGRQIYYGPATEAKAYFESLGFVCPDRTTITDFLNSMTAEPELRHVRPEYKFRAPRSPVQFEEAFRQSVHHKNMVESLSTERDRAVTATPGPRRKVYSLPLYRQIFECCIRQFRVLAFDTNTWMTEAVTIIVQSLVLGTLFRDQGHTTQSFFLLGSSLFNSVLVPALQSMSEFNNSFAERPLVIRQKRYRFYRPIAYALGLVLTDAVWKIVAICYNIPQYFLIGYQRSAEKFFTWFCIVYVLHMALSMVFRAIAVASPNMGRAVLPVGFMFNTFVLYTGLYVPAPQMQVWLSWIRYLNPLYYAYESAMANEFGNLDYTCNAADLAPAGPGYSSMANQVCSVQGSIPGQELVSGASFIRSQYGFEVSHLWRNVAINAAFFVFFAFCTGLGMERYKLPAGRLATIFFKAEPKAFAAVSTDSSLHSSDHEKGSIDDKDVPPRTSEVMVAPEKHALQSVTSHNGRTLAWKNITLELKVDGGSRRLLDGLSGFVEPGQLTALMGASGAGKTTLLNTLAGRLEFGSLTGDLYLDGGPLPKSFRRYMGYVQQQDVHLPTQTVREALQITARLRRPLSVPDEEKDAHVEAVIRTLEMEDIADALIGVPGAGLNLEQRKRVTIGVELSARPDILLLDEPTSGLDGQSALTIGRLLHKLAASGQTVLCTIHQPAAELIELFDSLVLLVPGGKLAYHGPFGDKCAIALEYFARSAPPCGEDENPAEYLVQVVRPPSDSSSAETKRATADFPALWLASEERTARDAQRAESIASGHGAQSLLHAENTYAVPLLSQLNTTMRRTWLYYWRDPDYFVSKLLMNVGNALLNGLTFLNAPSNERGAYGRIFSAFMSLIVGPPLGLQVEPRFVALRDIFTLREQASLTYSWLCFVIPAIVIELPYAFVTSMVYWLLWYYPVGYFTDPMRAGYSFLMYQLFSVFAHSLAQLCAALMPNLSAAFMANGFFFMFVNTFSGTLSPLPTTPTGWRWYYKVSPLFYLSEGIMSDVLYDLNIDCDVSETSLFQPPNGTTCMQYASDFLEAATGYLLNPEALVDCQYCRYRNGQSYYVQWGYDFVNRYRNVGIFIGFIAFNYTAVIALTYLTKVKKWKKD</sequence>
<keyword evidence="8 10" id="KW-0472">Membrane</keyword>
<comment type="subcellular location">
    <subcellularLocation>
        <location evidence="1">Membrane</location>
        <topology evidence="1">Multi-pass membrane protein</topology>
    </subcellularLocation>
</comment>
<evidence type="ECO:0000259" key="11">
    <source>
        <dbReference type="PROSITE" id="PS50893"/>
    </source>
</evidence>
<dbReference type="InterPro" id="IPR003439">
    <property type="entry name" value="ABC_transporter-like_ATP-bd"/>
</dbReference>
<evidence type="ECO:0000256" key="7">
    <source>
        <dbReference type="ARBA" id="ARBA00022989"/>
    </source>
</evidence>
<accession>A0AA40CD00</accession>
<name>A0AA40CD00_9PEZI</name>
<feature type="compositionally biased region" description="Basic and acidic residues" evidence="9">
    <location>
        <begin position="699"/>
        <end position="713"/>
    </location>
</feature>
<evidence type="ECO:0000256" key="1">
    <source>
        <dbReference type="ARBA" id="ARBA00004141"/>
    </source>
</evidence>
<evidence type="ECO:0000256" key="3">
    <source>
        <dbReference type="ARBA" id="ARBA00022448"/>
    </source>
</evidence>
<dbReference type="InterPro" id="IPR013525">
    <property type="entry name" value="ABC2_TM"/>
</dbReference>
<organism evidence="12 13">
    <name type="scientific">Bombardia bombarda</name>
    <dbReference type="NCBI Taxonomy" id="252184"/>
    <lineage>
        <taxon>Eukaryota</taxon>
        <taxon>Fungi</taxon>
        <taxon>Dikarya</taxon>
        <taxon>Ascomycota</taxon>
        <taxon>Pezizomycotina</taxon>
        <taxon>Sordariomycetes</taxon>
        <taxon>Sordariomycetidae</taxon>
        <taxon>Sordariales</taxon>
        <taxon>Lasiosphaeriaceae</taxon>
        <taxon>Bombardia</taxon>
    </lineage>
</organism>
<comment type="similarity">
    <text evidence="2">Belongs to the ABC transporter superfamily. ABCG family. PDR (TC 3.A.1.205) subfamily.</text>
</comment>
<evidence type="ECO:0000256" key="4">
    <source>
        <dbReference type="ARBA" id="ARBA00022692"/>
    </source>
</evidence>
<proteinExistence type="inferred from homology"/>
<dbReference type="FunFam" id="3.40.50.300:FF:000054">
    <property type="entry name" value="ABC multidrug transporter atrF"/>
    <property type="match status" value="1"/>
</dbReference>
<dbReference type="InterPro" id="IPR010929">
    <property type="entry name" value="PDR_CDR_ABC"/>
</dbReference>
<evidence type="ECO:0000256" key="5">
    <source>
        <dbReference type="ARBA" id="ARBA00022741"/>
    </source>
</evidence>
<dbReference type="Pfam" id="PF06422">
    <property type="entry name" value="PDR_CDR"/>
    <property type="match status" value="1"/>
</dbReference>
<keyword evidence="6" id="KW-0067">ATP-binding</keyword>
<dbReference type="InterPro" id="IPR003593">
    <property type="entry name" value="AAA+_ATPase"/>
</dbReference>
<evidence type="ECO:0000313" key="12">
    <source>
        <dbReference type="EMBL" id="KAK0634251.1"/>
    </source>
</evidence>
<evidence type="ECO:0000313" key="13">
    <source>
        <dbReference type="Proteomes" id="UP001174934"/>
    </source>
</evidence>
<feature type="domain" description="ABC transporter" evidence="11">
    <location>
        <begin position="57"/>
        <end position="302"/>
    </location>
</feature>
<evidence type="ECO:0000256" key="8">
    <source>
        <dbReference type="ARBA" id="ARBA00023136"/>
    </source>
</evidence>
<reference evidence="12" key="1">
    <citation type="submission" date="2023-06" db="EMBL/GenBank/DDBJ databases">
        <title>Genome-scale phylogeny and comparative genomics of the fungal order Sordariales.</title>
        <authorList>
            <consortium name="Lawrence Berkeley National Laboratory"/>
            <person name="Hensen N."/>
            <person name="Bonometti L."/>
            <person name="Westerberg I."/>
            <person name="Brannstrom I.O."/>
            <person name="Guillou S."/>
            <person name="Cros-Aarteil S."/>
            <person name="Calhoun S."/>
            <person name="Haridas S."/>
            <person name="Kuo A."/>
            <person name="Mondo S."/>
            <person name="Pangilinan J."/>
            <person name="Riley R."/>
            <person name="LaButti K."/>
            <person name="Andreopoulos B."/>
            <person name="Lipzen A."/>
            <person name="Chen C."/>
            <person name="Yanf M."/>
            <person name="Daum C."/>
            <person name="Ng V."/>
            <person name="Clum A."/>
            <person name="Steindorff A."/>
            <person name="Ohm R."/>
            <person name="Martin F."/>
            <person name="Silar P."/>
            <person name="Natvig D."/>
            <person name="Lalanne C."/>
            <person name="Gautier V."/>
            <person name="Ament-velasquez S.L."/>
            <person name="Kruys A."/>
            <person name="Hutchinson M.I."/>
            <person name="Powell A.J."/>
            <person name="Barry K."/>
            <person name="Miller A.N."/>
            <person name="Grigoriev I.V."/>
            <person name="Debuchy R."/>
            <person name="Gladieux P."/>
            <person name="Thoren M.H."/>
            <person name="Johannesson H."/>
        </authorList>
    </citation>
    <scope>NUCLEOTIDE SEQUENCE</scope>
    <source>
        <strain evidence="12">SMH3391-2</strain>
    </source>
</reference>
<keyword evidence="7 10" id="KW-1133">Transmembrane helix</keyword>
<dbReference type="Gene3D" id="3.40.50.300">
    <property type="entry name" value="P-loop containing nucleotide triphosphate hydrolases"/>
    <property type="match status" value="2"/>
</dbReference>
<feature type="transmembrane region" description="Helical" evidence="10">
    <location>
        <begin position="1194"/>
        <end position="1214"/>
    </location>
</feature>
<dbReference type="PROSITE" id="PS00211">
    <property type="entry name" value="ABC_TRANSPORTER_1"/>
    <property type="match status" value="1"/>
</dbReference>
<feature type="transmembrane region" description="Helical" evidence="10">
    <location>
        <begin position="1148"/>
        <end position="1174"/>
    </location>
</feature>
<dbReference type="PANTHER" id="PTHR19241">
    <property type="entry name" value="ATP-BINDING CASSETTE TRANSPORTER"/>
    <property type="match status" value="1"/>
</dbReference>
<feature type="domain" description="ABC transporter" evidence="11">
    <location>
        <begin position="739"/>
        <end position="981"/>
    </location>
</feature>
<keyword evidence="4 10" id="KW-0812">Transmembrane</keyword>
<feature type="transmembrane region" description="Helical" evidence="10">
    <location>
        <begin position="508"/>
        <end position="532"/>
    </location>
</feature>
<dbReference type="Pfam" id="PF01061">
    <property type="entry name" value="ABC2_membrane"/>
    <property type="match status" value="2"/>
</dbReference>
<dbReference type="GO" id="GO:0140359">
    <property type="term" value="F:ABC-type transporter activity"/>
    <property type="evidence" value="ECO:0007669"/>
    <property type="project" value="InterPro"/>
</dbReference>
<feature type="transmembrane region" description="Helical" evidence="10">
    <location>
        <begin position="648"/>
        <end position="666"/>
    </location>
</feature>
<dbReference type="PROSITE" id="PS50893">
    <property type="entry name" value="ABC_TRANSPORTER_2"/>
    <property type="match status" value="2"/>
</dbReference>
<dbReference type="SUPFAM" id="SSF52540">
    <property type="entry name" value="P-loop containing nucleoside triphosphate hydrolases"/>
    <property type="match status" value="2"/>
</dbReference>
<dbReference type="CDD" id="cd03232">
    <property type="entry name" value="ABCG_PDR_domain2"/>
    <property type="match status" value="1"/>
</dbReference>
<feature type="transmembrane region" description="Helical" evidence="10">
    <location>
        <begin position="539"/>
        <end position="558"/>
    </location>
</feature>